<accession>X1HQX6</accession>
<dbReference type="InterPro" id="IPR007438">
    <property type="entry name" value="DUF488"/>
</dbReference>
<evidence type="ECO:0008006" key="2">
    <source>
        <dbReference type="Google" id="ProtNLM"/>
    </source>
</evidence>
<sequence>MHPPEITLYTIGFAGKSAEQFFAILRRNNVRKILDVRLFNRSQLAGFTKQRDLEYFLRAILGVGYQHLPEFAPTKSLLDGYKKGHVSWDAYEREYLELIEKRRPHERLIQNEADGACLLCSESSPDSCHRRLGAEYLKKQWGNVRIVHLGPPL</sequence>
<name>X1HQX6_9ZZZZ</name>
<dbReference type="EMBL" id="BARU01029921">
    <property type="protein sequence ID" value="GAH72546.1"/>
    <property type="molecule type" value="Genomic_DNA"/>
</dbReference>
<organism evidence="1">
    <name type="scientific">marine sediment metagenome</name>
    <dbReference type="NCBI Taxonomy" id="412755"/>
    <lineage>
        <taxon>unclassified sequences</taxon>
        <taxon>metagenomes</taxon>
        <taxon>ecological metagenomes</taxon>
    </lineage>
</organism>
<comment type="caution">
    <text evidence="1">The sequence shown here is derived from an EMBL/GenBank/DDBJ whole genome shotgun (WGS) entry which is preliminary data.</text>
</comment>
<dbReference type="Pfam" id="PF04343">
    <property type="entry name" value="DUF488"/>
    <property type="match status" value="1"/>
</dbReference>
<gene>
    <name evidence="1" type="ORF">S03H2_47543</name>
</gene>
<dbReference type="AlphaFoldDB" id="X1HQX6"/>
<dbReference type="PANTHER" id="PTHR39337:SF1">
    <property type="entry name" value="BLR5642 PROTEIN"/>
    <property type="match status" value="1"/>
</dbReference>
<proteinExistence type="predicted"/>
<reference evidence="1" key="1">
    <citation type="journal article" date="2014" name="Front. Microbiol.">
        <title>High frequency of phylogenetically diverse reductive dehalogenase-homologous genes in deep subseafloor sedimentary metagenomes.</title>
        <authorList>
            <person name="Kawai M."/>
            <person name="Futagami T."/>
            <person name="Toyoda A."/>
            <person name="Takaki Y."/>
            <person name="Nishi S."/>
            <person name="Hori S."/>
            <person name="Arai W."/>
            <person name="Tsubouchi T."/>
            <person name="Morono Y."/>
            <person name="Uchiyama I."/>
            <person name="Ito T."/>
            <person name="Fujiyama A."/>
            <person name="Inagaki F."/>
            <person name="Takami H."/>
        </authorList>
    </citation>
    <scope>NUCLEOTIDE SEQUENCE</scope>
    <source>
        <strain evidence="1">Expedition CK06-06</strain>
    </source>
</reference>
<evidence type="ECO:0000313" key="1">
    <source>
        <dbReference type="EMBL" id="GAH72546.1"/>
    </source>
</evidence>
<dbReference type="PANTHER" id="PTHR39337">
    <property type="entry name" value="BLR5642 PROTEIN"/>
    <property type="match status" value="1"/>
</dbReference>
<protein>
    <recommendedName>
        <fullName evidence="2">DUF488 domain-containing protein</fullName>
    </recommendedName>
</protein>